<keyword evidence="1" id="KW-1133">Transmembrane helix</keyword>
<evidence type="ECO:0000313" key="3">
    <source>
        <dbReference type="Proteomes" id="UP000886845"/>
    </source>
</evidence>
<accession>A0A9D1NPN2</accession>
<sequence length="187" mass="20005">MSELAVARVLVAALAVALLACGGFLLSPASTRAVAALPRARRLGLALSALCWVWVAAQLAIHPIDFLAFLTPFRTVVGAAVCLALTWALLGNLLCARAIGGLLMLWPMPVILAVREQVTLWREVPVVLGYLSLTFGMVVVFYPWVFRLCCEALSERRTVRRIVAGCLLAAGAFTVCVVFALGEVIGQ</sequence>
<reference evidence="2" key="2">
    <citation type="journal article" date="2021" name="PeerJ">
        <title>Extensive microbial diversity within the chicken gut microbiome revealed by metagenomics and culture.</title>
        <authorList>
            <person name="Gilroy R."/>
            <person name="Ravi A."/>
            <person name="Getino M."/>
            <person name="Pursley I."/>
            <person name="Horton D.L."/>
            <person name="Alikhan N.F."/>
            <person name="Baker D."/>
            <person name="Gharbi K."/>
            <person name="Hall N."/>
            <person name="Watson M."/>
            <person name="Adriaenssens E.M."/>
            <person name="Foster-Nyarko E."/>
            <person name="Jarju S."/>
            <person name="Secka A."/>
            <person name="Antonio M."/>
            <person name="Oren A."/>
            <person name="Chaudhuri R.R."/>
            <person name="La Ragione R."/>
            <person name="Hildebrand F."/>
            <person name="Pallen M.J."/>
        </authorList>
    </citation>
    <scope>NUCLEOTIDE SEQUENCE</scope>
    <source>
        <strain evidence="2">35461</strain>
    </source>
</reference>
<organism evidence="2 3">
    <name type="scientific">Candidatus Spyradenecus faecavium</name>
    <dbReference type="NCBI Taxonomy" id="2840947"/>
    <lineage>
        <taxon>Bacteria</taxon>
        <taxon>Pseudomonadati</taxon>
        <taxon>Lentisphaerota</taxon>
        <taxon>Lentisphaeria</taxon>
        <taxon>Lentisphaerales</taxon>
        <taxon>Lentisphaeraceae</taxon>
        <taxon>Lentisphaeraceae incertae sedis</taxon>
        <taxon>Candidatus Spyradenecus</taxon>
    </lineage>
</organism>
<evidence type="ECO:0000313" key="2">
    <source>
        <dbReference type="EMBL" id="HIV09800.1"/>
    </source>
</evidence>
<keyword evidence="1" id="KW-0472">Membrane</keyword>
<feature type="transmembrane region" description="Helical" evidence="1">
    <location>
        <begin position="162"/>
        <end position="182"/>
    </location>
</feature>
<name>A0A9D1NPN2_9BACT</name>
<gene>
    <name evidence="2" type="ORF">IAC79_06785</name>
</gene>
<dbReference type="Proteomes" id="UP000886845">
    <property type="component" value="Unassembled WGS sequence"/>
</dbReference>
<keyword evidence="1" id="KW-0812">Transmembrane</keyword>
<proteinExistence type="predicted"/>
<feature type="transmembrane region" description="Helical" evidence="1">
    <location>
        <begin position="76"/>
        <end position="106"/>
    </location>
</feature>
<feature type="transmembrane region" description="Helical" evidence="1">
    <location>
        <begin position="126"/>
        <end position="150"/>
    </location>
</feature>
<reference evidence="2" key="1">
    <citation type="submission" date="2020-10" db="EMBL/GenBank/DDBJ databases">
        <authorList>
            <person name="Gilroy R."/>
        </authorList>
    </citation>
    <scope>NUCLEOTIDE SEQUENCE</scope>
    <source>
        <strain evidence="2">35461</strain>
    </source>
</reference>
<evidence type="ECO:0000256" key="1">
    <source>
        <dbReference type="SAM" id="Phobius"/>
    </source>
</evidence>
<dbReference type="EMBL" id="DVOR01000219">
    <property type="protein sequence ID" value="HIV09800.1"/>
    <property type="molecule type" value="Genomic_DNA"/>
</dbReference>
<feature type="transmembrane region" description="Helical" evidence="1">
    <location>
        <begin position="43"/>
        <end position="64"/>
    </location>
</feature>
<protein>
    <submittedName>
        <fullName evidence="2">Uncharacterized protein</fullName>
    </submittedName>
</protein>
<comment type="caution">
    <text evidence="2">The sequence shown here is derived from an EMBL/GenBank/DDBJ whole genome shotgun (WGS) entry which is preliminary data.</text>
</comment>
<dbReference type="AlphaFoldDB" id="A0A9D1NPN2"/>